<comment type="catalytic activity">
    <reaction evidence="1">
        <text>Hydrolysis of alkylated DNA, releasing 3-methyladenine, 3-methylguanine, 7-methylguanine and 7-methyladenine.</text>
        <dbReference type="EC" id="3.2.2.21"/>
    </reaction>
</comment>
<keyword evidence="5" id="KW-0234">DNA repair</keyword>
<dbReference type="FunFam" id="1.10.340.30:FF:000004">
    <property type="entry name" value="DNA-3-methyladenine glycosylase II"/>
    <property type="match status" value="1"/>
</dbReference>
<evidence type="ECO:0000256" key="3">
    <source>
        <dbReference type="ARBA" id="ARBA00012000"/>
    </source>
</evidence>
<evidence type="ECO:0000259" key="6">
    <source>
        <dbReference type="SMART" id="SM00478"/>
    </source>
</evidence>
<dbReference type="Gene3D" id="1.10.1670.40">
    <property type="match status" value="1"/>
</dbReference>
<dbReference type="CDD" id="cd00056">
    <property type="entry name" value="ENDO3c"/>
    <property type="match status" value="1"/>
</dbReference>
<dbReference type="GO" id="GO:0006285">
    <property type="term" value="P:base-excision repair, AP site formation"/>
    <property type="evidence" value="ECO:0007669"/>
    <property type="project" value="TreeGrafter"/>
</dbReference>
<dbReference type="PANTHER" id="PTHR43003">
    <property type="entry name" value="DNA-3-METHYLADENINE GLYCOSYLASE"/>
    <property type="match status" value="1"/>
</dbReference>
<dbReference type="Proteomes" id="UP000179102">
    <property type="component" value="Unassembled WGS sequence"/>
</dbReference>
<sequence>MPPKVIKHFKKSDPILFEVIKRIGAIDTPTGRKGKNYFLDLIESIVSQQLSGKAADKIFERFKTLFSGRKITPETVLKLKDEKIRKTGISYSKVKYIKDLASKVASGELLLQSLPELEDEKIVTQLVQVKGIGRWTAEMFLIFTLGREDVFSHGDLGLNNAIKKIYKPQNHSRDAVEKIASKWSPYKSWASLILWRSLDNR</sequence>
<dbReference type="PANTHER" id="PTHR43003:SF5">
    <property type="entry name" value="DNA-3-METHYLADENINE GLYCOSYLASE"/>
    <property type="match status" value="1"/>
</dbReference>
<reference evidence="7 8" key="1">
    <citation type="journal article" date="2016" name="Nat. Commun.">
        <title>Thousands of microbial genomes shed light on interconnected biogeochemical processes in an aquifer system.</title>
        <authorList>
            <person name="Anantharaman K."/>
            <person name="Brown C.T."/>
            <person name="Hug L.A."/>
            <person name="Sharon I."/>
            <person name="Castelle C.J."/>
            <person name="Probst A.J."/>
            <person name="Thomas B.C."/>
            <person name="Singh A."/>
            <person name="Wilkins M.J."/>
            <person name="Karaoz U."/>
            <person name="Brodie E.L."/>
            <person name="Williams K.H."/>
            <person name="Hubbard S.S."/>
            <person name="Banfield J.F."/>
        </authorList>
    </citation>
    <scope>NUCLEOTIDE SEQUENCE [LARGE SCALE GENOMIC DNA]</scope>
</reference>
<dbReference type="EMBL" id="MFAZ01000011">
    <property type="protein sequence ID" value="OGD87629.1"/>
    <property type="molecule type" value="Genomic_DNA"/>
</dbReference>
<dbReference type="InterPro" id="IPR003265">
    <property type="entry name" value="HhH-GPD_domain"/>
</dbReference>
<protein>
    <recommendedName>
        <fullName evidence="3">DNA-3-methyladenine glycosylase II</fullName>
        <ecNumber evidence="3">3.2.2.21</ecNumber>
    </recommendedName>
</protein>
<dbReference type="STRING" id="1797711.A2870_03065"/>
<dbReference type="InterPro" id="IPR051912">
    <property type="entry name" value="Alkylbase_DNA_Glycosylase/TA"/>
</dbReference>
<evidence type="ECO:0000256" key="1">
    <source>
        <dbReference type="ARBA" id="ARBA00000086"/>
    </source>
</evidence>
<name>A0A1F5G718_9BACT</name>
<organism evidence="7 8">
    <name type="scientific">Candidatus Curtissbacteria bacterium RIFCSPHIGHO2_01_FULL_41_11</name>
    <dbReference type="NCBI Taxonomy" id="1797711"/>
    <lineage>
        <taxon>Bacteria</taxon>
        <taxon>Candidatus Curtissiibacteriota</taxon>
    </lineage>
</organism>
<accession>A0A1F5G718</accession>
<evidence type="ECO:0000313" key="7">
    <source>
        <dbReference type="EMBL" id="OGD87629.1"/>
    </source>
</evidence>
<comment type="caution">
    <text evidence="7">The sequence shown here is derived from an EMBL/GenBank/DDBJ whole genome shotgun (WGS) entry which is preliminary data.</text>
</comment>
<evidence type="ECO:0000256" key="2">
    <source>
        <dbReference type="ARBA" id="ARBA00010817"/>
    </source>
</evidence>
<evidence type="ECO:0000313" key="8">
    <source>
        <dbReference type="Proteomes" id="UP000179102"/>
    </source>
</evidence>
<dbReference type="Gene3D" id="1.10.340.30">
    <property type="entry name" value="Hypothetical protein, domain 2"/>
    <property type="match status" value="1"/>
</dbReference>
<dbReference type="GO" id="GO:0006307">
    <property type="term" value="P:DNA alkylation repair"/>
    <property type="evidence" value="ECO:0007669"/>
    <property type="project" value="TreeGrafter"/>
</dbReference>
<gene>
    <name evidence="7" type="ORF">A2870_03065</name>
</gene>
<dbReference type="GO" id="GO:0005737">
    <property type="term" value="C:cytoplasm"/>
    <property type="evidence" value="ECO:0007669"/>
    <property type="project" value="TreeGrafter"/>
</dbReference>
<dbReference type="GO" id="GO:0008725">
    <property type="term" value="F:DNA-3-methyladenine glycosylase activity"/>
    <property type="evidence" value="ECO:0007669"/>
    <property type="project" value="TreeGrafter"/>
</dbReference>
<evidence type="ECO:0000256" key="5">
    <source>
        <dbReference type="ARBA" id="ARBA00023204"/>
    </source>
</evidence>
<dbReference type="AlphaFoldDB" id="A0A1F5G718"/>
<dbReference type="GO" id="GO:0043916">
    <property type="term" value="F:DNA-7-methylguanine glycosylase activity"/>
    <property type="evidence" value="ECO:0007669"/>
    <property type="project" value="TreeGrafter"/>
</dbReference>
<dbReference type="GO" id="GO:0032993">
    <property type="term" value="C:protein-DNA complex"/>
    <property type="evidence" value="ECO:0007669"/>
    <property type="project" value="TreeGrafter"/>
</dbReference>
<dbReference type="SUPFAM" id="SSF48150">
    <property type="entry name" value="DNA-glycosylase"/>
    <property type="match status" value="1"/>
</dbReference>
<dbReference type="SMART" id="SM00478">
    <property type="entry name" value="ENDO3c"/>
    <property type="match status" value="1"/>
</dbReference>
<keyword evidence="4" id="KW-0227">DNA damage</keyword>
<feature type="domain" description="HhH-GPD" evidence="6">
    <location>
        <begin position="46"/>
        <end position="199"/>
    </location>
</feature>
<dbReference type="InterPro" id="IPR011257">
    <property type="entry name" value="DNA_glycosylase"/>
</dbReference>
<proteinExistence type="inferred from homology"/>
<dbReference type="Pfam" id="PF00730">
    <property type="entry name" value="HhH-GPD"/>
    <property type="match status" value="1"/>
</dbReference>
<evidence type="ECO:0000256" key="4">
    <source>
        <dbReference type="ARBA" id="ARBA00022763"/>
    </source>
</evidence>
<dbReference type="GO" id="GO:0032131">
    <property type="term" value="F:alkylated DNA binding"/>
    <property type="evidence" value="ECO:0007669"/>
    <property type="project" value="TreeGrafter"/>
</dbReference>
<dbReference type="EC" id="3.2.2.21" evidence="3"/>
<comment type="similarity">
    <text evidence="2">Belongs to the alkylbase DNA glycosidase AlkA family.</text>
</comment>